<keyword evidence="1" id="KW-0812">Transmembrane</keyword>
<reference evidence="2 3" key="1">
    <citation type="submission" date="2018-04" db="EMBL/GenBank/DDBJ databases">
        <title>Novel Campyloabacter and Helicobacter Species and Strains.</title>
        <authorList>
            <person name="Mannion A.J."/>
            <person name="Shen Z."/>
            <person name="Fox J.G."/>
        </authorList>
    </citation>
    <scope>NUCLEOTIDE SEQUENCE [LARGE SCALE GENOMIC DNA]</scope>
    <source>
        <strain evidence="2 3">MIT 04-9362</strain>
    </source>
</reference>
<dbReference type="EMBL" id="NXLX01000007">
    <property type="protein sequence ID" value="RDU73967.1"/>
    <property type="molecule type" value="Genomic_DNA"/>
</dbReference>
<organism evidence="2 3">
    <name type="scientific">Helicobacter anseris</name>
    <dbReference type="NCBI Taxonomy" id="375926"/>
    <lineage>
        <taxon>Bacteria</taxon>
        <taxon>Pseudomonadati</taxon>
        <taxon>Campylobacterota</taxon>
        <taxon>Epsilonproteobacteria</taxon>
        <taxon>Campylobacterales</taxon>
        <taxon>Helicobacteraceae</taxon>
        <taxon>Helicobacter</taxon>
    </lineage>
</organism>
<dbReference type="InterPro" id="IPR004714">
    <property type="entry name" value="Cyt_oxidase_maturation_cbb3"/>
</dbReference>
<accession>A0A3D8J8X9</accession>
<keyword evidence="1" id="KW-0472">Membrane</keyword>
<evidence type="ECO:0000313" key="2">
    <source>
        <dbReference type="EMBL" id="RDU73967.1"/>
    </source>
</evidence>
<proteinExistence type="predicted"/>
<dbReference type="RefSeq" id="WP_115578932.1">
    <property type="nucleotide sequence ID" value="NZ_NXLX01000007.1"/>
</dbReference>
<comment type="caution">
    <text evidence="2">The sequence shown here is derived from an EMBL/GenBank/DDBJ whole genome shotgun (WGS) entry which is preliminary data.</text>
</comment>
<dbReference type="Proteomes" id="UP000256695">
    <property type="component" value="Unassembled WGS sequence"/>
</dbReference>
<protein>
    <submittedName>
        <fullName evidence="2">Cbb3-type cytochrome oxidase assembly protein CcoS</fullName>
    </submittedName>
</protein>
<gene>
    <name evidence="2" type="primary">ccoS</name>
    <name evidence="2" type="ORF">CQA57_03920</name>
</gene>
<keyword evidence="3" id="KW-1185">Reference proteome</keyword>
<evidence type="ECO:0000256" key="1">
    <source>
        <dbReference type="SAM" id="Phobius"/>
    </source>
</evidence>
<feature type="transmembrane region" description="Helical" evidence="1">
    <location>
        <begin position="6"/>
        <end position="28"/>
    </location>
</feature>
<dbReference type="AlphaFoldDB" id="A0A3D8J8X9"/>
<name>A0A3D8J8X9_9HELI</name>
<dbReference type="Pfam" id="PF03597">
    <property type="entry name" value="FixS"/>
    <property type="match status" value="1"/>
</dbReference>
<sequence>MNTTLLIVMLFTSILIGLFGLIAFLWGLKTGQFDDEKKFTQGVLFDSTDDLNQAIAQQEKYKLLKKELQNGKDL</sequence>
<evidence type="ECO:0000313" key="3">
    <source>
        <dbReference type="Proteomes" id="UP000256695"/>
    </source>
</evidence>
<keyword evidence="1" id="KW-1133">Transmembrane helix</keyword>
<dbReference type="NCBIfam" id="TIGR00847">
    <property type="entry name" value="ccoS"/>
    <property type="match status" value="1"/>
</dbReference>